<gene>
    <name evidence="2" type="ORF">SAMN05216238_108133</name>
</gene>
<reference evidence="3" key="1">
    <citation type="submission" date="2016-10" db="EMBL/GenBank/DDBJ databases">
        <authorList>
            <person name="Varghese N."/>
            <person name="Submissions S."/>
        </authorList>
    </citation>
    <scope>NUCLEOTIDE SEQUENCE [LARGE SCALE GENOMIC DNA]</scope>
    <source>
        <strain evidence="3">DSM 22530</strain>
    </source>
</reference>
<feature type="domain" description="Glycosyl transferase family 1" evidence="1">
    <location>
        <begin position="334"/>
        <end position="494"/>
    </location>
</feature>
<proteinExistence type="predicted"/>
<protein>
    <submittedName>
        <fullName evidence="2">Poly(Glycerol-phosphate) alpha-glucosyltransferase</fullName>
    </submittedName>
</protein>
<dbReference type="SUPFAM" id="SSF53756">
    <property type="entry name" value="UDP-Glycosyltransferase/glycogen phosphorylase"/>
    <property type="match status" value="1"/>
</dbReference>
<sequence>MKPTIFFLINSINLDRGGLTRASLKQASFFAEMGYKTYMLTFNFNANYPKIRKKLYDMGKVHKNVVIPNMYEELEGYDKPLIARRPPKKASLTELSEGYTLEKRSDRNAYRVHKNGQYYKYIALNKNNVLNFIDYYNENRYRIKRETFDLWGNMKKTAYMDFATNNARQIVYYDLNGHAYLSQWNHPAKNTVQRLFLFDKDSSVKAAYVNDDISHKVDWLHHTIERLGGNKSVVISDTRSTDEVLLQLNHPKAAKIWRMHSSHLEVPFTEDAPISDKVAPGLNNIEKFDSAVFLTEEQKRDVIDRFGDTGNINVIPHYHASPGTKMDKIKSFFSRDEKDKKLAVIISRLSSLKRIDHSIKAFKTVVEKMPDAKLEIWGTGEEEKKLQHLINKSGLSHNVILKGYTHDPDKIYQRGLFSLMTSKKEGFALSVLESMYHKTPVISYKIKYGPSDMIVNNDNGFILDHADIEALADRMIYMFENPEETIKMGENARRYIDKHFNKTVYKEKWMATVDAALKSKFGK</sequence>
<dbReference type="Proteomes" id="UP000199474">
    <property type="component" value="Unassembled WGS sequence"/>
</dbReference>
<evidence type="ECO:0000259" key="1">
    <source>
        <dbReference type="Pfam" id="PF00534"/>
    </source>
</evidence>
<dbReference type="OrthoDB" id="570545at2"/>
<name>A0A1I1XUX7_9BACI</name>
<dbReference type="EMBL" id="FOMR01000008">
    <property type="protein sequence ID" value="SFE11104.1"/>
    <property type="molecule type" value="Genomic_DNA"/>
</dbReference>
<dbReference type="PANTHER" id="PTHR12526:SF630">
    <property type="entry name" value="GLYCOSYLTRANSFERASE"/>
    <property type="match status" value="1"/>
</dbReference>
<keyword evidence="3" id="KW-1185">Reference proteome</keyword>
<keyword evidence="2" id="KW-0808">Transferase</keyword>
<dbReference type="PANTHER" id="PTHR12526">
    <property type="entry name" value="GLYCOSYLTRANSFERASE"/>
    <property type="match status" value="1"/>
</dbReference>
<dbReference type="STRING" id="640948.SAMN05216238_108133"/>
<dbReference type="GO" id="GO:0016757">
    <property type="term" value="F:glycosyltransferase activity"/>
    <property type="evidence" value="ECO:0007669"/>
    <property type="project" value="InterPro"/>
</dbReference>
<dbReference type="AlphaFoldDB" id="A0A1I1XUX7"/>
<dbReference type="Pfam" id="PF00534">
    <property type="entry name" value="Glycos_transf_1"/>
    <property type="match status" value="1"/>
</dbReference>
<evidence type="ECO:0000313" key="2">
    <source>
        <dbReference type="EMBL" id="SFE11104.1"/>
    </source>
</evidence>
<dbReference type="RefSeq" id="WP_090085792.1">
    <property type="nucleotide sequence ID" value="NZ_FOMR01000008.1"/>
</dbReference>
<dbReference type="Gene3D" id="3.40.50.2000">
    <property type="entry name" value="Glycogen Phosphorylase B"/>
    <property type="match status" value="2"/>
</dbReference>
<dbReference type="InterPro" id="IPR001296">
    <property type="entry name" value="Glyco_trans_1"/>
</dbReference>
<accession>A0A1I1XUX7</accession>
<organism evidence="2 3">
    <name type="scientific">Lentibacillus persicus</name>
    <dbReference type="NCBI Taxonomy" id="640948"/>
    <lineage>
        <taxon>Bacteria</taxon>
        <taxon>Bacillati</taxon>
        <taxon>Bacillota</taxon>
        <taxon>Bacilli</taxon>
        <taxon>Bacillales</taxon>
        <taxon>Bacillaceae</taxon>
        <taxon>Lentibacillus</taxon>
    </lineage>
</organism>
<evidence type="ECO:0000313" key="3">
    <source>
        <dbReference type="Proteomes" id="UP000199474"/>
    </source>
</evidence>